<dbReference type="PIRSF" id="PIRSF000332">
    <property type="entry name" value="FMO"/>
    <property type="match status" value="1"/>
</dbReference>
<dbReference type="PaxDb" id="3880-AES96101"/>
<keyword evidence="8" id="KW-0073">Auxin biosynthesis</keyword>
<reference evidence="13" key="3">
    <citation type="submission" date="2015-04" db="UniProtKB">
        <authorList>
            <consortium name="EnsemblPlants"/>
        </authorList>
    </citation>
    <scope>IDENTIFICATION</scope>
    <source>
        <strain evidence="13">cv. Jemalong A17</strain>
    </source>
</reference>
<dbReference type="InterPro" id="IPR050982">
    <property type="entry name" value="Auxin_biosynth/cation_transpt"/>
</dbReference>
<accession>G7JYZ1</accession>
<keyword evidence="14" id="KW-1185">Reference proteome</keyword>
<comment type="similarity">
    <text evidence="3">Belongs to the FMO family.</text>
</comment>
<dbReference type="EMBL" id="CM001221">
    <property type="protein sequence ID" value="AES96101.1"/>
    <property type="molecule type" value="Genomic_DNA"/>
</dbReference>
<evidence type="ECO:0000256" key="4">
    <source>
        <dbReference type="ARBA" id="ARBA00022630"/>
    </source>
</evidence>
<evidence type="ECO:0000256" key="6">
    <source>
        <dbReference type="ARBA" id="ARBA00022857"/>
    </source>
</evidence>
<evidence type="ECO:0000256" key="1">
    <source>
        <dbReference type="ARBA" id="ARBA00001974"/>
    </source>
</evidence>
<evidence type="ECO:0000256" key="7">
    <source>
        <dbReference type="ARBA" id="ARBA00023002"/>
    </source>
</evidence>
<dbReference type="EMBL" id="PSQE01000005">
    <property type="protein sequence ID" value="RHN54990.1"/>
    <property type="molecule type" value="Genomic_DNA"/>
</dbReference>
<name>G7JYZ1_MEDTR</name>
<dbReference type="KEGG" id="mtr:11406318"/>
<keyword evidence="7 12" id="KW-0560">Oxidoreductase</keyword>
<evidence type="ECO:0000256" key="9">
    <source>
        <dbReference type="ARBA" id="ARBA00039148"/>
    </source>
</evidence>
<comment type="cofactor">
    <cofactor evidence="1">
        <name>FAD</name>
        <dbReference type="ChEBI" id="CHEBI:57692"/>
    </cofactor>
</comment>
<evidence type="ECO:0000313" key="11">
    <source>
        <dbReference type="EMBL" id="AES96101.1"/>
    </source>
</evidence>
<dbReference type="AlphaFoldDB" id="G7JYZ1"/>
<evidence type="ECO:0000313" key="12">
    <source>
        <dbReference type="EMBL" id="RHN54990.1"/>
    </source>
</evidence>
<dbReference type="Pfam" id="PF13738">
    <property type="entry name" value="Pyr_redox_3"/>
    <property type="match status" value="1"/>
</dbReference>
<keyword evidence="12" id="KW-0670">Pyruvate</keyword>
<dbReference type="GO" id="GO:0050660">
    <property type="term" value="F:flavin adenine dinucleotide binding"/>
    <property type="evidence" value="ECO:0000318"/>
    <property type="project" value="GO_Central"/>
</dbReference>
<dbReference type="Proteomes" id="UP000265566">
    <property type="component" value="Chromosome 5"/>
</dbReference>
<protein>
    <recommendedName>
        <fullName evidence="9">indole-3-pyruvate monooxygenase</fullName>
        <ecNumber evidence="9">1.14.13.168</ecNumber>
    </recommendedName>
</protein>
<evidence type="ECO:0000256" key="5">
    <source>
        <dbReference type="ARBA" id="ARBA00022827"/>
    </source>
</evidence>
<comment type="catalytic activity">
    <reaction evidence="10">
        <text>indole-3-pyruvate + NADPH + O2 + H(+) = (indol-3-yl)acetate + CO2 + NADP(+) + H2O</text>
        <dbReference type="Rhea" id="RHEA:34331"/>
        <dbReference type="ChEBI" id="CHEBI:15377"/>
        <dbReference type="ChEBI" id="CHEBI:15378"/>
        <dbReference type="ChEBI" id="CHEBI:15379"/>
        <dbReference type="ChEBI" id="CHEBI:16526"/>
        <dbReference type="ChEBI" id="CHEBI:17640"/>
        <dbReference type="ChEBI" id="CHEBI:30854"/>
        <dbReference type="ChEBI" id="CHEBI:57783"/>
        <dbReference type="ChEBI" id="CHEBI:58349"/>
        <dbReference type="EC" id="1.14.13.168"/>
    </reaction>
</comment>
<evidence type="ECO:0000256" key="10">
    <source>
        <dbReference type="ARBA" id="ARBA00047707"/>
    </source>
</evidence>
<dbReference type="InterPro" id="IPR036188">
    <property type="entry name" value="FAD/NAD-bd_sf"/>
</dbReference>
<dbReference type="PRINTS" id="PR00469">
    <property type="entry name" value="PNDRDTASEII"/>
</dbReference>
<evidence type="ECO:0000313" key="13">
    <source>
        <dbReference type="EnsemblPlants" id="AES96101"/>
    </source>
</evidence>
<dbReference type="Proteomes" id="UP000002051">
    <property type="component" value="Chromosome 5"/>
</dbReference>
<evidence type="ECO:0000256" key="3">
    <source>
        <dbReference type="ARBA" id="ARBA00009183"/>
    </source>
</evidence>
<dbReference type="Gene3D" id="3.50.50.60">
    <property type="entry name" value="FAD/NAD(P)-binding domain"/>
    <property type="match status" value="1"/>
</dbReference>
<keyword evidence="4" id="KW-0285">Flavoprotein</keyword>
<dbReference type="GO" id="GO:0050661">
    <property type="term" value="F:NADP binding"/>
    <property type="evidence" value="ECO:0007669"/>
    <property type="project" value="InterPro"/>
</dbReference>
<dbReference type="GO" id="GO:0009851">
    <property type="term" value="P:auxin biosynthetic process"/>
    <property type="evidence" value="ECO:0007669"/>
    <property type="project" value="UniProtKB-KW"/>
</dbReference>
<dbReference type="OMA" id="KELIWYG"/>
<dbReference type="HOGENOM" id="CLU_006909_2_1_1"/>
<dbReference type="SUPFAM" id="SSF51905">
    <property type="entry name" value="FAD/NAD(P)-binding domain"/>
    <property type="match status" value="2"/>
</dbReference>
<proteinExistence type="inferred from homology"/>
<dbReference type="STRING" id="3880.G7JYZ1"/>
<comment type="pathway">
    <text evidence="2">Plant hormone metabolism; auxin biosynthesis.</text>
</comment>
<dbReference type="PRINTS" id="PR00368">
    <property type="entry name" value="FADPNR"/>
</dbReference>
<evidence type="ECO:0000313" key="14">
    <source>
        <dbReference type="Proteomes" id="UP000002051"/>
    </source>
</evidence>
<dbReference type="Gramene" id="rna30106">
    <property type="protein sequence ID" value="RHN54990.1"/>
    <property type="gene ID" value="gene30106"/>
</dbReference>
<dbReference type="PANTHER" id="PTHR43539">
    <property type="entry name" value="FLAVIN-BINDING MONOOXYGENASE-LIKE PROTEIN (AFU_ORTHOLOGUE AFUA_4G09220)"/>
    <property type="match status" value="1"/>
</dbReference>
<keyword evidence="5" id="KW-0274">FAD</keyword>
<gene>
    <name evidence="13" type="primary">11406318</name>
    <name evidence="11" type="ordered locus">MTR_5g033260</name>
    <name evidence="12" type="ORF">MtrunA17_Chr5g0412881</name>
</gene>
<dbReference type="PANTHER" id="PTHR43539:SF77">
    <property type="entry name" value="DISULFIDE OXIDOREDUCTASE_MONOOXYGENASE_OXIDOREDUCTASE"/>
    <property type="match status" value="1"/>
</dbReference>
<dbReference type="InterPro" id="IPR000960">
    <property type="entry name" value="Flavin_mOase"/>
</dbReference>
<dbReference type="EnsemblPlants" id="AES96101">
    <property type="protein sequence ID" value="AES96101"/>
    <property type="gene ID" value="MTR_5g033260"/>
</dbReference>
<reference evidence="11 14" key="2">
    <citation type="journal article" date="2014" name="BMC Genomics">
        <title>An improved genome release (version Mt4.0) for the model legume Medicago truncatula.</title>
        <authorList>
            <person name="Tang H."/>
            <person name="Krishnakumar V."/>
            <person name="Bidwell S."/>
            <person name="Rosen B."/>
            <person name="Chan A."/>
            <person name="Zhou S."/>
            <person name="Gentzbittel L."/>
            <person name="Childs K.L."/>
            <person name="Yandell M."/>
            <person name="Gundlach H."/>
            <person name="Mayer K.F."/>
            <person name="Schwartz D.C."/>
            <person name="Town C.D."/>
        </authorList>
    </citation>
    <scope>GENOME REANNOTATION</scope>
    <source>
        <strain evidence="13 14">cv. Jemalong A17</strain>
    </source>
</reference>
<dbReference type="EC" id="1.14.13.168" evidence="9"/>
<evidence type="ECO:0000256" key="8">
    <source>
        <dbReference type="ARBA" id="ARBA00023070"/>
    </source>
</evidence>
<organism evidence="11 14">
    <name type="scientific">Medicago truncatula</name>
    <name type="common">Barrel medic</name>
    <name type="synonym">Medicago tribuloides</name>
    <dbReference type="NCBI Taxonomy" id="3880"/>
    <lineage>
        <taxon>Eukaryota</taxon>
        <taxon>Viridiplantae</taxon>
        <taxon>Streptophyta</taxon>
        <taxon>Embryophyta</taxon>
        <taxon>Tracheophyta</taxon>
        <taxon>Spermatophyta</taxon>
        <taxon>Magnoliopsida</taxon>
        <taxon>eudicotyledons</taxon>
        <taxon>Gunneridae</taxon>
        <taxon>Pentapetalae</taxon>
        <taxon>rosids</taxon>
        <taxon>fabids</taxon>
        <taxon>Fabales</taxon>
        <taxon>Fabaceae</taxon>
        <taxon>Papilionoideae</taxon>
        <taxon>50 kb inversion clade</taxon>
        <taxon>NPAAA clade</taxon>
        <taxon>Hologalegina</taxon>
        <taxon>IRL clade</taxon>
        <taxon>Trifolieae</taxon>
        <taxon>Medicago</taxon>
    </lineage>
</organism>
<dbReference type="eggNOG" id="KOG1399">
    <property type="taxonomic scope" value="Eukaryota"/>
</dbReference>
<reference evidence="12" key="4">
    <citation type="journal article" date="2018" name="Nat. Plants">
        <title>Whole-genome landscape of Medicago truncatula symbiotic genes.</title>
        <authorList>
            <person name="Pecrix Y."/>
            <person name="Gamas P."/>
            <person name="Carrere S."/>
        </authorList>
    </citation>
    <scope>NUCLEOTIDE SEQUENCE</scope>
    <source>
        <tissue evidence="12">Leaves</tissue>
    </source>
</reference>
<dbReference type="GO" id="GO:0103075">
    <property type="term" value="F:indole-3-pyruvate monooxygenase activity"/>
    <property type="evidence" value="ECO:0007669"/>
    <property type="project" value="UniProtKB-EC"/>
</dbReference>
<keyword evidence="6" id="KW-0521">NADP</keyword>
<dbReference type="GO" id="GO:0004497">
    <property type="term" value="F:monooxygenase activity"/>
    <property type="evidence" value="ECO:0000318"/>
    <property type="project" value="GO_Central"/>
</dbReference>
<evidence type="ECO:0000256" key="2">
    <source>
        <dbReference type="ARBA" id="ARBA00004814"/>
    </source>
</evidence>
<sequence>MQEFTVVIVGAGPSGLAISACLTQNSISHIILEKDDCCASLWRKNAYDRLNLHLASEFCSLPLMPHPPSGPTYLSKYQFLQYIDKYVAHFNIKSHYCRTVESAKYDEIRSEWRVETKNTIEGILEVYEAKFLVIATGENSEGYIPNVPGLNNFEGEVVHSKNYKSGSKYKTKEVLVVGCGNSGMEIAYDLHNSGANPSIVVRSPFHVFNREIIHQGMRMVKYFSVGVVDTIITLWAKLKYGDLSKYGIYRPKLGPFNLKNVTGKSAVIDVGTVEKIKEGSIKVVSSYITRIEKKKVVFENNMEKEFDAIVFATGYKSIANGWLKDYKYALNEKGMPKNAYPSHWKGDHGLYCAGLARRGLSGVKIDAESIAEDINQTFNFHN</sequence>
<keyword evidence="11" id="KW-0503">Monooxygenase</keyword>
<reference evidence="11 14" key="1">
    <citation type="journal article" date="2011" name="Nature">
        <title>The Medicago genome provides insight into the evolution of rhizobial symbioses.</title>
        <authorList>
            <person name="Young N.D."/>
            <person name="Debelle F."/>
            <person name="Oldroyd G.E."/>
            <person name="Geurts R."/>
            <person name="Cannon S.B."/>
            <person name="Udvardi M.K."/>
            <person name="Benedito V.A."/>
            <person name="Mayer K.F."/>
            <person name="Gouzy J."/>
            <person name="Schoof H."/>
            <person name="Van de Peer Y."/>
            <person name="Proost S."/>
            <person name="Cook D.R."/>
            <person name="Meyers B.C."/>
            <person name="Spannagl M."/>
            <person name="Cheung F."/>
            <person name="De Mita S."/>
            <person name="Krishnakumar V."/>
            <person name="Gundlach H."/>
            <person name="Zhou S."/>
            <person name="Mudge J."/>
            <person name="Bharti A.K."/>
            <person name="Murray J.D."/>
            <person name="Naoumkina M.A."/>
            <person name="Rosen B."/>
            <person name="Silverstein K.A."/>
            <person name="Tang H."/>
            <person name="Rombauts S."/>
            <person name="Zhao P.X."/>
            <person name="Zhou P."/>
            <person name="Barbe V."/>
            <person name="Bardou P."/>
            <person name="Bechner M."/>
            <person name="Bellec A."/>
            <person name="Berger A."/>
            <person name="Berges H."/>
            <person name="Bidwell S."/>
            <person name="Bisseling T."/>
            <person name="Choisne N."/>
            <person name="Couloux A."/>
            <person name="Denny R."/>
            <person name="Deshpande S."/>
            <person name="Dai X."/>
            <person name="Doyle J.J."/>
            <person name="Dudez A.M."/>
            <person name="Farmer A.D."/>
            <person name="Fouteau S."/>
            <person name="Franken C."/>
            <person name="Gibelin C."/>
            <person name="Gish J."/>
            <person name="Goldstein S."/>
            <person name="Gonzalez A.J."/>
            <person name="Green P.J."/>
            <person name="Hallab A."/>
            <person name="Hartog M."/>
            <person name="Hua A."/>
            <person name="Humphray S.J."/>
            <person name="Jeong D.H."/>
            <person name="Jing Y."/>
            <person name="Jocker A."/>
            <person name="Kenton S.M."/>
            <person name="Kim D.J."/>
            <person name="Klee K."/>
            <person name="Lai H."/>
            <person name="Lang C."/>
            <person name="Lin S."/>
            <person name="Macmil S.L."/>
            <person name="Magdelenat G."/>
            <person name="Matthews L."/>
            <person name="McCorrison J."/>
            <person name="Monaghan E.L."/>
            <person name="Mun J.H."/>
            <person name="Najar F.Z."/>
            <person name="Nicholson C."/>
            <person name="Noirot C."/>
            <person name="O'Bleness M."/>
            <person name="Paule C.R."/>
            <person name="Poulain J."/>
            <person name="Prion F."/>
            <person name="Qin B."/>
            <person name="Qu C."/>
            <person name="Retzel E.F."/>
            <person name="Riddle C."/>
            <person name="Sallet E."/>
            <person name="Samain S."/>
            <person name="Samson N."/>
            <person name="Sanders I."/>
            <person name="Saurat O."/>
            <person name="Scarpelli C."/>
            <person name="Schiex T."/>
            <person name="Segurens B."/>
            <person name="Severin A.J."/>
            <person name="Sherrier D.J."/>
            <person name="Shi R."/>
            <person name="Sims S."/>
            <person name="Singer S.R."/>
            <person name="Sinharoy S."/>
            <person name="Sterck L."/>
            <person name="Viollet A."/>
            <person name="Wang B.B."/>
            <person name="Wang K."/>
            <person name="Wang M."/>
            <person name="Wang X."/>
            <person name="Warfsmann J."/>
            <person name="Weissenbach J."/>
            <person name="White D.D."/>
            <person name="White J.D."/>
            <person name="Wiley G.B."/>
            <person name="Wincker P."/>
            <person name="Xing Y."/>
            <person name="Yang L."/>
            <person name="Yao Z."/>
            <person name="Ying F."/>
            <person name="Zhai J."/>
            <person name="Zhou L."/>
            <person name="Zuber A."/>
            <person name="Denarie J."/>
            <person name="Dixon R.A."/>
            <person name="May G.D."/>
            <person name="Schwartz D.C."/>
            <person name="Rogers J."/>
            <person name="Quetier F."/>
            <person name="Town C.D."/>
            <person name="Roe B.A."/>
        </authorList>
    </citation>
    <scope>NUCLEOTIDE SEQUENCE [LARGE SCALE GENOMIC DNA]</scope>
    <source>
        <strain evidence="11">A17</strain>
        <strain evidence="13 14">cv. Jemalong A17</strain>
    </source>
</reference>
<dbReference type="OrthoDB" id="66881at2759"/>